<dbReference type="PANTHER" id="PTHR21347">
    <property type="entry name" value="CLEFT LIP AND PALATE ASSOCIATED TRANSMEMBRANE PROTEIN-RELATED"/>
    <property type="match status" value="1"/>
</dbReference>
<protein>
    <submittedName>
        <fullName evidence="8">Uncharacterized protein</fullName>
    </submittedName>
</protein>
<evidence type="ECO:0000256" key="6">
    <source>
        <dbReference type="SAM" id="MobiDB-lite"/>
    </source>
</evidence>
<comment type="caution">
    <text evidence="8">The sequence shown here is derived from an EMBL/GenBank/DDBJ whole genome shotgun (WGS) entry which is preliminary data.</text>
</comment>
<feature type="transmembrane region" description="Helical" evidence="7">
    <location>
        <begin position="642"/>
        <end position="659"/>
    </location>
</feature>
<feature type="transmembrane region" description="Helical" evidence="7">
    <location>
        <begin position="618"/>
        <end position="636"/>
    </location>
</feature>
<name>A0ABD3QRP7_9STRA</name>
<gene>
    <name evidence="8" type="ORF">ACHAW5_010041</name>
</gene>
<sequence>MARKSSPSSASTPSVPSAPSLIAPVTATNEHPKTTSIKQPKKKSVLQNIFSLSTLSSFAALFYVYYAFSNILNLMYPLRNTPKEDLKNMSKERMVFPFWSWEEEGSNNVDGELGMRVYLSTKQEFSLDFFSINDEFGGSGDSETSNDSTSILDGSSFLLWSEDNALKATKTFPSRSFVLVASDDPSSSSTFCDANDDNVQACRDQEQRSLEYAHKWLEGSIQHEKQLQSDGGGIMAAMNSAGGGIESTSVLLTFYTSLHRNFKHLMKVITQSFTGSRGEMQEETSEKSTQDYGEEPKSIIYISKTNPLWKSIMSNGTAFVHVLIIRQTPSENGLHLISSSLDSRSAAMRLQQLHSQHNVLFGSVAMMKRELPIHVPSPKRVLYRDLLYILKKYGLCQLRYDDRCSSLVPPWNVAHHQPQATQEYLLARTHKQQGVKYPYWKPEVMIHLIQDDEGYPLHHANRIGFPIIQVGRGQQQPGTHPSGYSYLPAVHVDEIGLTSDKYIPLNETVSALPLRIGFHSDMMTTPAGGSSVQTSQRGLSPARYRLLNHLSSALESQRELGFEQSDIDDLRRLIAETNVMLLAITIMASVLHLLFEFLTFKSDVDFWRGNTDLTGLSVRALFLDWMSQVVILFYLIEMDSSLLMTVPTCIGMLIALWKCQRGAGLAFVKSTEISNRNGKAWYNKILGVSGYELCATRLRAAAAPSDKLSQASASNKPDLEALTEEMDQMATKLLGKYFLLPLVLTYAMYSLVKEQHSGWYSWFITTASSFVYAIGFVLMTPQLFLNYKLKSVAHLPWRVLGYRFVNTFIDDLFAFIIRMPTMARVSCFRDDVVFIVYLWQRYLYPVDSSRPVEGGAANAHVRVEDESGKKDQ</sequence>
<feature type="transmembrane region" description="Helical" evidence="7">
    <location>
        <begin position="733"/>
        <end position="752"/>
    </location>
</feature>
<comment type="similarity">
    <text evidence="2">Belongs to the CLPTM1 family.</text>
</comment>
<evidence type="ECO:0000256" key="5">
    <source>
        <dbReference type="ARBA" id="ARBA00023136"/>
    </source>
</evidence>
<keyword evidence="4 7" id="KW-1133">Transmembrane helix</keyword>
<evidence type="ECO:0000256" key="1">
    <source>
        <dbReference type="ARBA" id="ARBA00004141"/>
    </source>
</evidence>
<feature type="transmembrane region" description="Helical" evidence="7">
    <location>
        <begin position="45"/>
        <end position="68"/>
    </location>
</feature>
<evidence type="ECO:0000256" key="2">
    <source>
        <dbReference type="ARBA" id="ARBA00009310"/>
    </source>
</evidence>
<evidence type="ECO:0000313" key="9">
    <source>
        <dbReference type="Proteomes" id="UP001530315"/>
    </source>
</evidence>
<feature type="region of interest" description="Disordered" evidence="6">
    <location>
        <begin position="1"/>
        <end position="39"/>
    </location>
</feature>
<dbReference type="EMBL" id="JALLAZ020000177">
    <property type="protein sequence ID" value="KAL3801701.1"/>
    <property type="molecule type" value="Genomic_DNA"/>
</dbReference>
<evidence type="ECO:0000256" key="7">
    <source>
        <dbReference type="SAM" id="Phobius"/>
    </source>
</evidence>
<keyword evidence="3 7" id="KW-0812">Transmembrane</keyword>
<dbReference type="Proteomes" id="UP001530315">
    <property type="component" value="Unassembled WGS sequence"/>
</dbReference>
<keyword evidence="5 7" id="KW-0472">Membrane</keyword>
<organism evidence="8 9">
    <name type="scientific">Stephanodiscus triporus</name>
    <dbReference type="NCBI Taxonomy" id="2934178"/>
    <lineage>
        <taxon>Eukaryota</taxon>
        <taxon>Sar</taxon>
        <taxon>Stramenopiles</taxon>
        <taxon>Ochrophyta</taxon>
        <taxon>Bacillariophyta</taxon>
        <taxon>Coscinodiscophyceae</taxon>
        <taxon>Thalassiosirophycidae</taxon>
        <taxon>Stephanodiscales</taxon>
        <taxon>Stephanodiscaceae</taxon>
        <taxon>Stephanodiscus</taxon>
    </lineage>
</organism>
<comment type="subcellular location">
    <subcellularLocation>
        <location evidence="1">Membrane</location>
        <topology evidence="1">Multi-pass membrane protein</topology>
    </subcellularLocation>
</comment>
<dbReference type="GO" id="GO:0016020">
    <property type="term" value="C:membrane"/>
    <property type="evidence" value="ECO:0007669"/>
    <property type="project" value="UniProtKB-SubCell"/>
</dbReference>
<feature type="transmembrane region" description="Helical" evidence="7">
    <location>
        <begin position="758"/>
        <end position="780"/>
    </location>
</feature>
<evidence type="ECO:0000256" key="4">
    <source>
        <dbReference type="ARBA" id="ARBA00022989"/>
    </source>
</evidence>
<dbReference type="PANTHER" id="PTHR21347:SF0">
    <property type="entry name" value="LIPID SCRAMBLASE CLPTM1L"/>
    <property type="match status" value="1"/>
</dbReference>
<feature type="transmembrane region" description="Helical" evidence="7">
    <location>
        <begin position="579"/>
        <end position="598"/>
    </location>
</feature>
<dbReference type="AlphaFoldDB" id="A0ABD3QRP7"/>
<feature type="compositionally biased region" description="Low complexity" evidence="6">
    <location>
        <begin position="1"/>
        <end position="20"/>
    </location>
</feature>
<accession>A0ABD3QRP7</accession>
<dbReference type="Pfam" id="PF05602">
    <property type="entry name" value="CLPTM1"/>
    <property type="match status" value="1"/>
</dbReference>
<evidence type="ECO:0000313" key="8">
    <source>
        <dbReference type="EMBL" id="KAL3801701.1"/>
    </source>
</evidence>
<evidence type="ECO:0000256" key="3">
    <source>
        <dbReference type="ARBA" id="ARBA00022692"/>
    </source>
</evidence>
<feature type="compositionally biased region" description="Polar residues" evidence="6">
    <location>
        <begin position="26"/>
        <end position="38"/>
    </location>
</feature>
<proteinExistence type="inferred from homology"/>
<keyword evidence="9" id="KW-1185">Reference proteome</keyword>
<reference evidence="8 9" key="1">
    <citation type="submission" date="2024-10" db="EMBL/GenBank/DDBJ databases">
        <title>Updated reference genomes for cyclostephanoid diatoms.</title>
        <authorList>
            <person name="Roberts W.R."/>
            <person name="Alverson A.J."/>
        </authorList>
    </citation>
    <scope>NUCLEOTIDE SEQUENCE [LARGE SCALE GENOMIC DNA]</scope>
    <source>
        <strain evidence="8 9">AJA276-08</strain>
    </source>
</reference>
<dbReference type="InterPro" id="IPR008429">
    <property type="entry name" value="CLPTM1"/>
</dbReference>